<dbReference type="Pfam" id="PF01782">
    <property type="entry name" value="RimM"/>
    <property type="match status" value="1"/>
</dbReference>
<dbReference type="SUPFAM" id="SSF50447">
    <property type="entry name" value="Translation proteins"/>
    <property type="match status" value="1"/>
</dbReference>
<evidence type="ECO:0000313" key="9">
    <source>
        <dbReference type="EMBL" id="PEN07033.1"/>
    </source>
</evidence>
<dbReference type="GO" id="GO:0043022">
    <property type="term" value="F:ribosome binding"/>
    <property type="evidence" value="ECO:0007669"/>
    <property type="project" value="InterPro"/>
</dbReference>
<evidence type="ECO:0000256" key="6">
    <source>
        <dbReference type="SAM" id="MobiDB-lite"/>
    </source>
</evidence>
<dbReference type="InterPro" id="IPR002676">
    <property type="entry name" value="RimM_N"/>
</dbReference>
<dbReference type="HAMAP" id="MF_00014">
    <property type="entry name" value="Ribosome_mat_RimM"/>
    <property type="match status" value="1"/>
</dbReference>
<dbReference type="AlphaFoldDB" id="A0A2H3NXR7"/>
<dbReference type="InterPro" id="IPR056792">
    <property type="entry name" value="PRC_RimM"/>
</dbReference>
<dbReference type="InterPro" id="IPR011961">
    <property type="entry name" value="RimM"/>
</dbReference>
<comment type="subcellular location">
    <subcellularLocation>
        <location evidence="5">Cytoplasm</location>
    </subcellularLocation>
</comment>
<keyword evidence="10" id="KW-1185">Reference proteome</keyword>
<dbReference type="Pfam" id="PF24986">
    <property type="entry name" value="PRC_RimM"/>
    <property type="match status" value="1"/>
</dbReference>
<dbReference type="Gene3D" id="2.40.30.60">
    <property type="entry name" value="RimM"/>
    <property type="match status" value="1"/>
</dbReference>
<evidence type="ECO:0000313" key="10">
    <source>
        <dbReference type="Proteomes" id="UP000221024"/>
    </source>
</evidence>
<dbReference type="GO" id="GO:0005840">
    <property type="term" value="C:ribosome"/>
    <property type="evidence" value="ECO:0007669"/>
    <property type="project" value="InterPro"/>
</dbReference>
<dbReference type="NCBIfam" id="TIGR02273">
    <property type="entry name" value="16S_RimM"/>
    <property type="match status" value="1"/>
</dbReference>
<comment type="domain">
    <text evidence="5">The PRC barrel domain binds ribosomal protein uS19.</text>
</comment>
<proteinExistence type="inferred from homology"/>
<evidence type="ECO:0000259" key="7">
    <source>
        <dbReference type="Pfam" id="PF01782"/>
    </source>
</evidence>
<dbReference type="InterPro" id="IPR011033">
    <property type="entry name" value="PRC_barrel-like_sf"/>
</dbReference>
<gene>
    <name evidence="5 9" type="primary">rimM</name>
    <name evidence="9" type="ORF">CRI93_07800</name>
</gene>
<dbReference type="Proteomes" id="UP000221024">
    <property type="component" value="Unassembled WGS sequence"/>
</dbReference>
<keyword evidence="4 5" id="KW-0143">Chaperone</keyword>
<name>A0A2H3NXR7_9BACT</name>
<dbReference type="SUPFAM" id="SSF50346">
    <property type="entry name" value="PRC-barrel domain"/>
    <property type="match status" value="1"/>
</dbReference>
<dbReference type="InterPro" id="IPR036976">
    <property type="entry name" value="RimM_N_sf"/>
</dbReference>
<evidence type="ECO:0000256" key="4">
    <source>
        <dbReference type="ARBA" id="ARBA00023186"/>
    </source>
</evidence>
<dbReference type="PANTHER" id="PTHR33692:SF1">
    <property type="entry name" value="RIBOSOME MATURATION FACTOR RIMM"/>
    <property type="match status" value="1"/>
</dbReference>
<comment type="subunit">
    <text evidence="5">Binds ribosomal protein uS19.</text>
</comment>
<evidence type="ECO:0000256" key="5">
    <source>
        <dbReference type="HAMAP-Rule" id="MF_00014"/>
    </source>
</evidence>
<evidence type="ECO:0000256" key="1">
    <source>
        <dbReference type="ARBA" id="ARBA00022490"/>
    </source>
</evidence>
<dbReference type="GO" id="GO:0042274">
    <property type="term" value="P:ribosomal small subunit biogenesis"/>
    <property type="evidence" value="ECO:0007669"/>
    <property type="project" value="UniProtKB-UniRule"/>
</dbReference>
<keyword evidence="3 5" id="KW-0698">rRNA processing</keyword>
<sequence length="227" mass="24569">MTPTLPKRPTKTPPTKAMTPRSRMRNAASPNHSAAADTPPADTLVQVGRVGKPHGLDGTVKVIPLSDDPDRFATFDTVYVGRNAERATAHAVRDVRFQPHKKGTTVLLSLETATDRNEAEALRRLDVFVPESVFALDGEERFVHDLVGYAVYSGEECVGTLTEVMALPGPDALVIETTEGYDALVPFVEAFVPRIDDDAQRIHLNPVEGLLDANAPGAPNTPPDDLR</sequence>
<dbReference type="OrthoDB" id="9810331at2"/>
<feature type="region of interest" description="Disordered" evidence="6">
    <location>
        <begin position="1"/>
        <end position="42"/>
    </location>
</feature>
<keyword evidence="1 5" id="KW-0963">Cytoplasm</keyword>
<comment type="function">
    <text evidence="5">An accessory protein needed during the final step in the assembly of 30S ribosomal subunit, possibly for assembly of the head region. Essential for efficient processing of 16S rRNA. May be needed both before and after RbfA during the maturation of 16S rRNA. It has affinity for free ribosomal 30S subunits but not for 70S ribosomes.</text>
</comment>
<evidence type="ECO:0000256" key="2">
    <source>
        <dbReference type="ARBA" id="ARBA00022517"/>
    </source>
</evidence>
<reference evidence="9 10" key="1">
    <citation type="submission" date="2017-10" db="EMBL/GenBank/DDBJ databases">
        <title>Draft genome of Longimonas halophila.</title>
        <authorList>
            <person name="Goh K.M."/>
            <person name="Shamsir M.S."/>
            <person name="Lim S.W."/>
        </authorList>
    </citation>
    <scope>NUCLEOTIDE SEQUENCE [LARGE SCALE GENOMIC DNA]</scope>
    <source>
        <strain evidence="9 10">KCTC 42399</strain>
    </source>
</reference>
<evidence type="ECO:0000256" key="3">
    <source>
        <dbReference type="ARBA" id="ARBA00022552"/>
    </source>
</evidence>
<dbReference type="GO" id="GO:0006364">
    <property type="term" value="P:rRNA processing"/>
    <property type="evidence" value="ECO:0007669"/>
    <property type="project" value="UniProtKB-UniRule"/>
</dbReference>
<keyword evidence="2 5" id="KW-0690">Ribosome biogenesis</keyword>
<dbReference type="Gene3D" id="2.30.30.240">
    <property type="entry name" value="PRC-barrel domain"/>
    <property type="match status" value="1"/>
</dbReference>
<dbReference type="PANTHER" id="PTHR33692">
    <property type="entry name" value="RIBOSOME MATURATION FACTOR RIMM"/>
    <property type="match status" value="1"/>
</dbReference>
<dbReference type="EMBL" id="PDEP01000006">
    <property type="protein sequence ID" value="PEN07033.1"/>
    <property type="molecule type" value="Genomic_DNA"/>
</dbReference>
<accession>A0A2H3NXR7</accession>
<feature type="domain" description="RimM N-terminal" evidence="7">
    <location>
        <begin position="46"/>
        <end position="132"/>
    </location>
</feature>
<protein>
    <recommendedName>
        <fullName evidence="5">Ribosome maturation factor RimM</fullName>
    </recommendedName>
</protein>
<comment type="caution">
    <text evidence="9">The sequence shown here is derived from an EMBL/GenBank/DDBJ whole genome shotgun (WGS) entry which is preliminary data.</text>
</comment>
<comment type="similarity">
    <text evidence="5">Belongs to the RimM family.</text>
</comment>
<organism evidence="9 10">
    <name type="scientific">Longimonas halophila</name>
    <dbReference type="NCBI Taxonomy" id="1469170"/>
    <lineage>
        <taxon>Bacteria</taxon>
        <taxon>Pseudomonadati</taxon>
        <taxon>Rhodothermota</taxon>
        <taxon>Rhodothermia</taxon>
        <taxon>Rhodothermales</taxon>
        <taxon>Salisaetaceae</taxon>
        <taxon>Longimonas</taxon>
    </lineage>
</organism>
<feature type="domain" description="Ribosome maturation factor RimM PRC barrel" evidence="8">
    <location>
        <begin position="143"/>
        <end position="210"/>
    </location>
</feature>
<dbReference type="GO" id="GO:0005737">
    <property type="term" value="C:cytoplasm"/>
    <property type="evidence" value="ECO:0007669"/>
    <property type="project" value="UniProtKB-SubCell"/>
</dbReference>
<dbReference type="InterPro" id="IPR009000">
    <property type="entry name" value="Transl_B-barrel_sf"/>
</dbReference>
<evidence type="ECO:0000259" key="8">
    <source>
        <dbReference type="Pfam" id="PF24986"/>
    </source>
</evidence>
<feature type="compositionally biased region" description="Low complexity" evidence="6">
    <location>
        <begin position="1"/>
        <end position="20"/>
    </location>
</feature>